<proteinExistence type="predicted"/>
<dbReference type="EMBL" id="CAEZXE010000179">
    <property type="protein sequence ID" value="CAB4691336.1"/>
    <property type="molecule type" value="Genomic_DNA"/>
</dbReference>
<dbReference type="AlphaFoldDB" id="A0A6J6NY60"/>
<feature type="transmembrane region" description="Helical" evidence="1">
    <location>
        <begin position="32"/>
        <end position="56"/>
    </location>
</feature>
<keyword evidence="1" id="KW-0812">Transmembrane</keyword>
<evidence type="ECO:0000256" key="1">
    <source>
        <dbReference type="SAM" id="Phobius"/>
    </source>
</evidence>
<reference evidence="2" key="1">
    <citation type="submission" date="2020-05" db="EMBL/GenBank/DDBJ databases">
        <authorList>
            <person name="Chiriac C."/>
            <person name="Salcher M."/>
            <person name="Ghai R."/>
            <person name="Kavagutti S V."/>
        </authorList>
    </citation>
    <scope>NUCLEOTIDE SEQUENCE</scope>
</reference>
<feature type="transmembrane region" description="Helical" evidence="1">
    <location>
        <begin position="77"/>
        <end position="95"/>
    </location>
</feature>
<keyword evidence="1" id="KW-1133">Transmembrane helix</keyword>
<feature type="transmembrane region" description="Helical" evidence="1">
    <location>
        <begin position="7"/>
        <end position="26"/>
    </location>
</feature>
<gene>
    <name evidence="2" type="ORF">UFOPK2350_01595</name>
</gene>
<organism evidence="2">
    <name type="scientific">freshwater metagenome</name>
    <dbReference type="NCBI Taxonomy" id="449393"/>
    <lineage>
        <taxon>unclassified sequences</taxon>
        <taxon>metagenomes</taxon>
        <taxon>ecological metagenomes</taxon>
    </lineage>
</organism>
<name>A0A6J6NY60_9ZZZZ</name>
<evidence type="ECO:0000313" key="2">
    <source>
        <dbReference type="EMBL" id="CAB4691336.1"/>
    </source>
</evidence>
<feature type="transmembrane region" description="Helical" evidence="1">
    <location>
        <begin position="132"/>
        <end position="150"/>
    </location>
</feature>
<keyword evidence="1" id="KW-0472">Membrane</keyword>
<protein>
    <submittedName>
        <fullName evidence="2">Unannotated protein</fullName>
    </submittedName>
</protein>
<sequence length="157" mass="16830">MFGISYALVSLSCTLSLFIAAISTVIDQQNFFVGLGAFIAYALGMGLVLIVLTLAIALARQGIVKKMRGVLPHINRVSGVLLVIAGLYVAYYGWYELRVLNGNTSGGGIAGWMFNLNGHITQWINDVGPTRIGIILGLIIAIVVFIALLSKARMSDE</sequence>
<accession>A0A6J6NY60</accession>